<evidence type="ECO:0000313" key="6">
    <source>
        <dbReference type="EMBL" id="SFT02618.1"/>
    </source>
</evidence>
<dbReference type="OrthoDB" id="9803751at2"/>
<dbReference type="Pfam" id="PF00884">
    <property type="entry name" value="Sulfatase"/>
    <property type="match status" value="1"/>
</dbReference>
<dbReference type="PANTHER" id="PTHR42693">
    <property type="entry name" value="ARYLSULFATASE FAMILY MEMBER"/>
    <property type="match status" value="1"/>
</dbReference>
<dbReference type="PROSITE" id="PS51257">
    <property type="entry name" value="PROKAR_LIPOPROTEIN"/>
    <property type="match status" value="1"/>
</dbReference>
<accession>A0A1I6UMK2</accession>
<evidence type="ECO:0000256" key="1">
    <source>
        <dbReference type="ARBA" id="ARBA00008779"/>
    </source>
</evidence>
<gene>
    <name evidence="6" type="ORF">SAMN04487906_2588</name>
</gene>
<evidence type="ECO:0000256" key="2">
    <source>
        <dbReference type="ARBA" id="ARBA00022723"/>
    </source>
</evidence>
<dbReference type="InterPro" id="IPR000917">
    <property type="entry name" value="Sulfatase_N"/>
</dbReference>
<dbReference type="InterPro" id="IPR024607">
    <property type="entry name" value="Sulfatase_CS"/>
</dbReference>
<dbReference type="RefSeq" id="WP_083425945.1">
    <property type="nucleotide sequence ID" value="NZ_FPAG01000007.1"/>
</dbReference>
<dbReference type="CDD" id="cd16025">
    <property type="entry name" value="PAS_like"/>
    <property type="match status" value="1"/>
</dbReference>
<dbReference type="InterPro" id="IPR050738">
    <property type="entry name" value="Sulfatase"/>
</dbReference>
<dbReference type="Gene3D" id="2.60.120.200">
    <property type="match status" value="1"/>
</dbReference>
<dbReference type="AlphaFoldDB" id="A0A1I6UMK2"/>
<name>A0A1I6UMK2_9FLAO</name>
<dbReference type="Gene3D" id="3.40.720.10">
    <property type="entry name" value="Alkaline Phosphatase, subunit A"/>
    <property type="match status" value="1"/>
</dbReference>
<evidence type="ECO:0000256" key="3">
    <source>
        <dbReference type="ARBA" id="ARBA00022801"/>
    </source>
</evidence>
<organism evidence="6 7">
    <name type="scientific">Zhouia amylolytica</name>
    <dbReference type="NCBI Taxonomy" id="376730"/>
    <lineage>
        <taxon>Bacteria</taxon>
        <taxon>Pseudomonadati</taxon>
        <taxon>Bacteroidota</taxon>
        <taxon>Flavobacteriia</taxon>
        <taxon>Flavobacteriales</taxon>
        <taxon>Flavobacteriaceae</taxon>
        <taxon>Zhouia</taxon>
    </lineage>
</organism>
<dbReference type="EMBL" id="FPAG01000007">
    <property type="protein sequence ID" value="SFT02618.1"/>
    <property type="molecule type" value="Genomic_DNA"/>
</dbReference>
<keyword evidence="4" id="KW-0106">Calcium</keyword>
<evidence type="ECO:0000256" key="4">
    <source>
        <dbReference type="ARBA" id="ARBA00022837"/>
    </source>
</evidence>
<evidence type="ECO:0000259" key="5">
    <source>
        <dbReference type="Pfam" id="PF00884"/>
    </source>
</evidence>
<dbReference type="GO" id="GO:0046872">
    <property type="term" value="F:metal ion binding"/>
    <property type="evidence" value="ECO:0007669"/>
    <property type="project" value="UniProtKB-KW"/>
</dbReference>
<sequence>MKIQKTGLSFFIALVSILLITSCQQKEKSASQLEETSKLPYDDPEFKGKIGRTYQDSEMDWPDLPSPKADAPNVIIILLDDVGFGMTSTFGGSIPTPHLDSLANVGLRYNRFHTTAICGPSRAALITGRNHHNSGSGFLAEWATGYPSYTTMIPRSTATIGKLMKYNGVNTSWFGKNHNTPDWETSAAGPFDRWPTGLGFDYFYGFNAGETHQYYPVIFENTVPVEPEETPEEGYHFQTDMTNKAIEWLQLQKSISPDKPVFMYYAPGAVHAPHHVRKEWSEKFKGKFDHGWDKEREIVYARQKEMGIIPQDAALSERNENVPVWDSLGEEEKKFYTLLYENFAGYLAFTDHEVGRLLKAVRELPDADNTLVMYIVGDNGASAEGGLQGTINEVKALNGIPSSIEENLKKADEIGGPDTEPHFPIGWAFAGNTPFPWVKQVASHFGGTRNPMVVSWPKVIKDKGGIRSQFLHIIDIVPTVLEATGIQMPAYVEGVQQRPMDGKSFMSTFTDADAPEIRTTQYFEVFSNRALYHDGWVAAHQHTFPWRQDFAPGYENEVWELYNVAEDFSESNNVADQYPEKLEELKELWEKEAEKYHVFPLDDRGAARLAVPKPSPLGDRKEFTYYEGAIRIPETAAPNTKNTSWTMEALVNTKRGMKDGVINAIGGLGGGYTLFVKNGNPTFLYNFFESDIMTITSAKPLPDGLASIKVEFNYDGGGMGKGATVNLYMNNEKVGEGRLEATVPARFGIDTFGIGVDTGSPVTETYGANEFQGKIEEVNIKLRPE</sequence>
<evidence type="ECO:0000313" key="7">
    <source>
        <dbReference type="Proteomes" id="UP000183209"/>
    </source>
</evidence>
<dbReference type="SUPFAM" id="SSF53649">
    <property type="entry name" value="Alkaline phosphatase-like"/>
    <property type="match status" value="1"/>
</dbReference>
<dbReference type="PROSITE" id="PS00523">
    <property type="entry name" value="SULFATASE_1"/>
    <property type="match status" value="1"/>
</dbReference>
<dbReference type="InterPro" id="IPR017850">
    <property type="entry name" value="Alkaline_phosphatase_core_sf"/>
</dbReference>
<feature type="domain" description="Sulfatase N-terminal" evidence="5">
    <location>
        <begin position="72"/>
        <end position="486"/>
    </location>
</feature>
<dbReference type="GO" id="GO:0004553">
    <property type="term" value="F:hydrolase activity, hydrolyzing O-glycosyl compounds"/>
    <property type="evidence" value="ECO:0007669"/>
    <property type="project" value="UniProtKB-ARBA"/>
</dbReference>
<proteinExistence type="inferred from homology"/>
<dbReference type="GO" id="GO:0005975">
    <property type="term" value="P:carbohydrate metabolic process"/>
    <property type="evidence" value="ECO:0007669"/>
    <property type="project" value="UniProtKB-ARBA"/>
</dbReference>
<reference evidence="6 7" key="1">
    <citation type="submission" date="2016-10" db="EMBL/GenBank/DDBJ databases">
        <authorList>
            <person name="de Groot N.N."/>
        </authorList>
    </citation>
    <scope>NUCLEOTIDE SEQUENCE [LARGE SCALE GENOMIC DNA]</scope>
    <source>
        <strain evidence="6 7">CGMCC 1.6114</strain>
    </source>
</reference>
<dbReference type="SUPFAM" id="SSF49899">
    <property type="entry name" value="Concanavalin A-like lectins/glucanases"/>
    <property type="match status" value="1"/>
</dbReference>
<keyword evidence="3" id="KW-0378">Hydrolase</keyword>
<dbReference type="PANTHER" id="PTHR42693:SF43">
    <property type="entry name" value="BLL2667 PROTEIN"/>
    <property type="match status" value="1"/>
</dbReference>
<dbReference type="InterPro" id="IPR013320">
    <property type="entry name" value="ConA-like_dom_sf"/>
</dbReference>
<dbReference type="Proteomes" id="UP000183209">
    <property type="component" value="Unassembled WGS sequence"/>
</dbReference>
<dbReference type="Gene3D" id="3.30.1120.10">
    <property type="match status" value="1"/>
</dbReference>
<comment type="similarity">
    <text evidence="1">Belongs to the sulfatase family.</text>
</comment>
<protein>
    <submittedName>
        <fullName evidence="6">Arylsulfatase</fullName>
    </submittedName>
</protein>
<keyword evidence="2" id="KW-0479">Metal-binding</keyword>